<dbReference type="EMBL" id="JROU02001551">
    <property type="protein sequence ID" value="OEH76021.1"/>
    <property type="molecule type" value="Genomic_DNA"/>
</dbReference>
<keyword evidence="3" id="KW-1185">Reference proteome</keyword>
<dbReference type="Proteomes" id="UP000095192">
    <property type="component" value="Unassembled WGS sequence"/>
</dbReference>
<sequence>MARHSKNATSAPFYSYHERKKIRGESLGLMVSVCVNPIGSLPQCIGSALLQRMSLSELRVPEEEIRKGTKGVAGATVTQTAGCGFGICAQRETLIEPLITSKEEARAKNFWVPENTPDEPEAKIQEPQKGLCCPITGASLRIKQLVKVKPNLSSRDDTETTRWLCALSGREISHQKAAVVKSTGQVILLEYLEKLVFGKKGALTSGIIEKKDTVTLVSGGTGTPFAGVAVKQQHLEMQLRQRSRPRKKEGPHQEWH</sequence>
<dbReference type="VEuPathDB" id="ToxoDB:cyc_08114"/>
<feature type="region of interest" description="Disordered" evidence="1">
    <location>
        <begin position="236"/>
        <end position="256"/>
    </location>
</feature>
<dbReference type="InParanoid" id="A0A1D3CXU8"/>
<accession>A0A1D3CXU8</accession>
<dbReference type="AlphaFoldDB" id="A0A1D3CXU8"/>
<dbReference type="InterPro" id="IPR016818">
    <property type="entry name" value="NOSIP"/>
</dbReference>
<organism evidence="2 3">
    <name type="scientific">Cyclospora cayetanensis</name>
    <dbReference type="NCBI Taxonomy" id="88456"/>
    <lineage>
        <taxon>Eukaryota</taxon>
        <taxon>Sar</taxon>
        <taxon>Alveolata</taxon>
        <taxon>Apicomplexa</taxon>
        <taxon>Conoidasida</taxon>
        <taxon>Coccidia</taxon>
        <taxon>Eucoccidiorida</taxon>
        <taxon>Eimeriorina</taxon>
        <taxon>Eimeriidae</taxon>
        <taxon>Cyclospora</taxon>
    </lineage>
</organism>
<evidence type="ECO:0000256" key="1">
    <source>
        <dbReference type="SAM" id="MobiDB-lite"/>
    </source>
</evidence>
<gene>
    <name evidence="2" type="ORF">cyc_08114</name>
</gene>
<dbReference type="VEuPathDB" id="ToxoDB:LOC34623926"/>
<dbReference type="GO" id="GO:0061630">
    <property type="term" value="F:ubiquitin protein ligase activity"/>
    <property type="evidence" value="ECO:0007669"/>
    <property type="project" value="InterPro"/>
</dbReference>
<evidence type="ECO:0000313" key="3">
    <source>
        <dbReference type="Proteomes" id="UP000095192"/>
    </source>
</evidence>
<dbReference type="GO" id="GO:0005634">
    <property type="term" value="C:nucleus"/>
    <property type="evidence" value="ECO:0007669"/>
    <property type="project" value="TreeGrafter"/>
</dbReference>
<comment type="caution">
    <text evidence="2">The sequence shown here is derived from an EMBL/GenBank/DDBJ whole genome shotgun (WGS) entry which is preliminary data.</text>
</comment>
<evidence type="ECO:0000313" key="2">
    <source>
        <dbReference type="EMBL" id="OEH76021.1"/>
    </source>
</evidence>
<dbReference type="PANTHER" id="PTHR13063">
    <property type="entry name" value="ENOS INTERACTING PROTEIN"/>
    <property type="match status" value="1"/>
</dbReference>
<dbReference type="FunCoup" id="A0A1D3CXU8">
    <property type="interactions" value="210"/>
</dbReference>
<reference evidence="2 3" key="1">
    <citation type="journal article" date="2016" name="BMC Genomics">
        <title>Comparative genomics reveals Cyclospora cayetanensis possesses coccidia-like metabolism and invasion components but unique surface antigens.</title>
        <authorList>
            <person name="Liu S."/>
            <person name="Wang L."/>
            <person name="Zheng H."/>
            <person name="Xu Z."/>
            <person name="Roellig D.M."/>
            <person name="Li N."/>
            <person name="Frace M.A."/>
            <person name="Tang K."/>
            <person name="Arrowood M.J."/>
            <person name="Moss D.M."/>
            <person name="Zhang L."/>
            <person name="Feng Y."/>
            <person name="Xiao L."/>
        </authorList>
    </citation>
    <scope>NUCLEOTIDE SEQUENCE [LARGE SCALE GENOMIC DNA]</scope>
    <source>
        <strain evidence="2 3">CHN_HEN01</strain>
    </source>
</reference>
<proteinExistence type="predicted"/>
<dbReference type="PANTHER" id="PTHR13063:SF10">
    <property type="entry name" value="NITRIC OXIDE SYNTHASE-INTERACTING PROTEIN"/>
    <property type="match status" value="1"/>
</dbReference>
<name>A0A1D3CXU8_9EIME</name>
<protein>
    <submittedName>
        <fullName evidence="2">Uncharacterized protein</fullName>
    </submittedName>
</protein>